<dbReference type="InterPro" id="IPR045058">
    <property type="entry name" value="GIMA/IAN/Toc"/>
</dbReference>
<dbReference type="OrthoDB" id="9982588at2759"/>
<evidence type="ECO:0000256" key="5">
    <source>
        <dbReference type="SAM" id="MobiDB-lite"/>
    </source>
</evidence>
<dbReference type="KEGG" id="char:105901434"/>
<dbReference type="FunFam" id="3.40.50.300:FF:001809">
    <property type="entry name" value="Si:ch1073-365p7.2"/>
    <property type="match status" value="2"/>
</dbReference>
<evidence type="ECO:0000256" key="1">
    <source>
        <dbReference type="ARBA" id="ARBA00008535"/>
    </source>
</evidence>
<reference evidence="8 9" key="1">
    <citation type="submission" date="2025-04" db="UniProtKB">
        <authorList>
            <consortium name="RefSeq"/>
        </authorList>
    </citation>
    <scope>IDENTIFICATION</scope>
</reference>
<evidence type="ECO:0000256" key="3">
    <source>
        <dbReference type="ARBA" id="ARBA00023134"/>
    </source>
</evidence>
<organism evidence="7 8">
    <name type="scientific">Clupea harengus</name>
    <name type="common">Atlantic herring</name>
    <dbReference type="NCBI Taxonomy" id="7950"/>
    <lineage>
        <taxon>Eukaryota</taxon>
        <taxon>Metazoa</taxon>
        <taxon>Chordata</taxon>
        <taxon>Craniata</taxon>
        <taxon>Vertebrata</taxon>
        <taxon>Euteleostomi</taxon>
        <taxon>Actinopterygii</taxon>
        <taxon>Neopterygii</taxon>
        <taxon>Teleostei</taxon>
        <taxon>Clupei</taxon>
        <taxon>Clupeiformes</taxon>
        <taxon>Clupeoidei</taxon>
        <taxon>Clupeidae</taxon>
        <taxon>Clupea</taxon>
    </lineage>
</organism>
<dbReference type="InterPro" id="IPR006703">
    <property type="entry name" value="G_AIG1"/>
</dbReference>
<dbReference type="RefSeq" id="XP_031437904.1">
    <property type="nucleotide sequence ID" value="XM_031582044.2"/>
</dbReference>
<evidence type="ECO:0000313" key="7">
    <source>
        <dbReference type="Proteomes" id="UP000515152"/>
    </source>
</evidence>
<dbReference type="PANTHER" id="PTHR10903:SF107">
    <property type="entry name" value="GTPASE IMAP FAMILY MEMBER 4-LIKE-RELATED"/>
    <property type="match status" value="1"/>
</dbReference>
<evidence type="ECO:0000259" key="6">
    <source>
        <dbReference type="PROSITE" id="PS51720"/>
    </source>
</evidence>
<dbReference type="GeneTree" id="ENSGT00940000162556"/>
<keyword evidence="4" id="KW-0175">Coiled coil</keyword>
<dbReference type="AlphaFoldDB" id="A0A6P8GFI5"/>
<evidence type="ECO:0000313" key="9">
    <source>
        <dbReference type="RefSeq" id="XP_031437905.1"/>
    </source>
</evidence>
<feature type="coiled-coil region" evidence="4">
    <location>
        <begin position="210"/>
        <end position="239"/>
    </location>
</feature>
<keyword evidence="7" id="KW-1185">Reference proteome</keyword>
<dbReference type="PANTHER" id="PTHR10903">
    <property type="entry name" value="GTPASE, IMAP FAMILY MEMBER-RELATED"/>
    <property type="match status" value="1"/>
</dbReference>
<dbReference type="Proteomes" id="UP000515152">
    <property type="component" value="Chromosome 15"/>
</dbReference>
<dbReference type="FunFam" id="3.40.50.300:FF:002274">
    <property type="entry name" value="Si:dkeyp-69e1.8"/>
    <property type="match status" value="1"/>
</dbReference>
<evidence type="ECO:0000256" key="2">
    <source>
        <dbReference type="ARBA" id="ARBA00022741"/>
    </source>
</evidence>
<name>A0A6P8GFI5_CLUHA</name>
<dbReference type="GO" id="GO:0005525">
    <property type="term" value="F:GTP binding"/>
    <property type="evidence" value="ECO:0007669"/>
    <property type="project" value="UniProtKB-KW"/>
</dbReference>
<feature type="domain" description="AIG1-type G" evidence="6">
    <location>
        <begin position="242"/>
        <end position="442"/>
    </location>
</feature>
<dbReference type="Gene3D" id="3.40.50.300">
    <property type="entry name" value="P-loop containing nucleotide triphosphate hydrolases"/>
    <property type="match status" value="3"/>
</dbReference>
<accession>A0A6P8GFI5</accession>
<dbReference type="GeneID" id="105901434"/>
<keyword evidence="2" id="KW-0547">Nucleotide-binding</keyword>
<dbReference type="CDD" id="cd22249">
    <property type="entry name" value="UDM1_RNF168_RNF169-like"/>
    <property type="match status" value="1"/>
</dbReference>
<feature type="domain" description="AIG1-type G" evidence="6">
    <location>
        <begin position="473"/>
        <end position="670"/>
    </location>
</feature>
<dbReference type="InterPro" id="IPR027417">
    <property type="entry name" value="P-loop_NTPase"/>
</dbReference>
<feature type="region of interest" description="Disordered" evidence="5">
    <location>
        <begin position="713"/>
        <end position="738"/>
    </location>
</feature>
<proteinExistence type="inferred from homology"/>
<keyword evidence="3" id="KW-0342">GTP-binding</keyword>
<sequence length="863" mass="98990">MGTELRIVIFGTRWSGKSSSGNTILGAPKFECGRVRTLQCEVRCGTVSERCLTIVDVPGWSHFPITETSEASKQQFKLSLTKCLPGPHACLLVIPLDMAFTKKQGQYVQEHLSLLGDRVWKHVVVLFTCWDYLENKTTIDDHIKSEGEALQKVLEKCNYRFQVFDNKRNTNPGQVDELLTKIEELVKMNAGEIYKADEKILQSIAEKRKLAAERASLRKIENDKQRERQRQLLRELEQDQPIADLRVVLLGSRHVGKSSTLNTILGEKVHESGKRTASTVMHEGHMGQTPVKVVDTPGWWRSFNVKNTTERMKQEIMRSVFFCRPGPHVFLLVIDTEASFTELQRDAVESHLRLLGEDLWRHVIVMFARGDWLREETIEEHIEAEGAALTDLVNKCGNRYHVLDNRSMGDGTQVTELLQKMKELVAVNRQDFFRCDEKVFQAIEEKRSLMRQRSRAKTGEIMTQRQKITRRPLSDIHLVLLGQKTVGKSASGNTILCQGLLPTCFNTKCQYATADVVGRKIVVVDTPGWSKYYKDFTLEQDKEIVRGLTLCPPGPNAFLLVLPSDMAFTTQQQRALEEHMALFGEDIWKFTLVVFTYGDQLGDQTIDEHIMMESPALQRLVERCGNRYHVLNNKSKSESSQVPALLEKIEEMVALNEGQHYSPNMMEINQRVEEKFTKREISVCLERKWREREVEMRKEFRDYLSDLQADLRGPKGSGLHTPDMTLQPKPAKQDRWRKPRSVLTLVKQSKRTEKVERKIIQKIHSIETELQKSDLPGSKLNHSLDFLWPSMSGSIRTSSSEPRISELSQRPEPKGKFREVLSWLSTMKIQNEDLPTLNYSQATSGYQSNLSDVFSEENSHCKN</sequence>
<comment type="similarity">
    <text evidence="1">Belongs to the TRAFAC class TrmE-Era-EngA-EngB-Septin-like GTPase superfamily. AIG1/Toc34/Toc159-like paraseptin GTPase family. IAN subfamily.</text>
</comment>
<dbReference type="Pfam" id="PF04548">
    <property type="entry name" value="AIG1"/>
    <property type="match status" value="3"/>
</dbReference>
<feature type="domain" description="AIG1-type G" evidence="6">
    <location>
        <begin position="2"/>
        <end position="203"/>
    </location>
</feature>
<dbReference type="SUPFAM" id="SSF52540">
    <property type="entry name" value="P-loop containing nucleoside triphosphate hydrolases"/>
    <property type="match status" value="3"/>
</dbReference>
<gene>
    <name evidence="8 9" type="primary">LOC105901434</name>
</gene>
<dbReference type="PROSITE" id="PS51720">
    <property type="entry name" value="G_AIG1"/>
    <property type="match status" value="3"/>
</dbReference>
<evidence type="ECO:0000313" key="8">
    <source>
        <dbReference type="RefSeq" id="XP_031437904.1"/>
    </source>
</evidence>
<protein>
    <submittedName>
        <fullName evidence="8 9">GTPase IMAP family member 8-like</fullName>
    </submittedName>
</protein>
<dbReference type="RefSeq" id="XP_031437905.1">
    <property type="nucleotide sequence ID" value="XM_031582045.2"/>
</dbReference>
<evidence type="ECO:0000256" key="4">
    <source>
        <dbReference type="SAM" id="Coils"/>
    </source>
</evidence>